<dbReference type="InParanoid" id="A0A1Z5K9U1"/>
<reference evidence="2 3" key="1">
    <citation type="journal article" date="2015" name="Plant Cell">
        <title>Oil accumulation by the oleaginous diatom Fistulifera solaris as revealed by the genome and transcriptome.</title>
        <authorList>
            <person name="Tanaka T."/>
            <person name="Maeda Y."/>
            <person name="Veluchamy A."/>
            <person name="Tanaka M."/>
            <person name="Abida H."/>
            <person name="Marechal E."/>
            <person name="Bowler C."/>
            <person name="Muto M."/>
            <person name="Sunaga Y."/>
            <person name="Tanaka M."/>
            <person name="Yoshino T."/>
            <person name="Taniguchi T."/>
            <person name="Fukuda Y."/>
            <person name="Nemoto M."/>
            <person name="Matsumoto M."/>
            <person name="Wong P.S."/>
            <person name="Aburatani S."/>
            <person name="Fujibuchi W."/>
        </authorList>
    </citation>
    <scope>NUCLEOTIDE SEQUENCE [LARGE SCALE GENOMIC DNA]</scope>
    <source>
        <strain evidence="2 3">JPCC DA0580</strain>
    </source>
</reference>
<feature type="compositionally biased region" description="Polar residues" evidence="1">
    <location>
        <begin position="163"/>
        <end position="177"/>
    </location>
</feature>
<dbReference type="OrthoDB" id="48583at2759"/>
<keyword evidence="3" id="KW-1185">Reference proteome</keyword>
<accession>A0A1Z5K9U1</accession>
<comment type="caution">
    <text evidence="2">The sequence shown here is derived from an EMBL/GenBank/DDBJ whole genome shotgun (WGS) entry which is preliminary data.</text>
</comment>
<feature type="region of interest" description="Disordered" evidence="1">
    <location>
        <begin position="1"/>
        <end position="25"/>
    </location>
</feature>
<feature type="region of interest" description="Disordered" evidence="1">
    <location>
        <begin position="156"/>
        <end position="192"/>
    </location>
</feature>
<proteinExistence type="predicted"/>
<sequence length="429" mass="46459">MNYFTNQQEAEHDEDDLPFALSQEEPLQICQHSPRDSVASKSCSSCHAVPLEETSSALPQLASSILSNPTDGESQHSSPTHSELYTSASLSHADSRCLDAAASLLFPNSSMMSSLPFSHPTVADSTSLCSTTDTDFSQLLKRADASVKSPRSVIRTLPALPEDTSSNSPTASTVNSPPNVPRTPPFSSPNRMPTQTTAIVEGLASTTIYTDQRLASLAGATARRTSANSFVVAIEIMSNENSILDILGNPTMLSLWCDAVPSLVVTECSASSRRDRQQDAEWMEATTPYVIPPPNLSCVYSLFRTIQSSLGFPSFGRITMLVERQRKQVAVTVGTLDGGIDVYHKLAVQSLSGGKVRVTDEVRLQYADERSSWSSLQSLFLPDIGDHMNQAVSSMARLRFLVERGEHPACIGYTPPVLPDDDDNMTPLL</sequence>
<evidence type="ECO:0000313" key="2">
    <source>
        <dbReference type="EMBL" id="GAX23030.1"/>
    </source>
</evidence>
<evidence type="ECO:0000313" key="3">
    <source>
        <dbReference type="Proteomes" id="UP000198406"/>
    </source>
</evidence>
<name>A0A1Z5K9U1_FISSO</name>
<dbReference type="AlphaFoldDB" id="A0A1Z5K9U1"/>
<evidence type="ECO:0000256" key="1">
    <source>
        <dbReference type="SAM" id="MobiDB-lite"/>
    </source>
</evidence>
<feature type="compositionally biased region" description="Pro residues" evidence="1">
    <location>
        <begin position="178"/>
        <end position="187"/>
    </location>
</feature>
<gene>
    <name evidence="2" type="ORF">FisN_15Hh071</name>
</gene>
<organism evidence="2 3">
    <name type="scientific">Fistulifera solaris</name>
    <name type="common">Oleaginous diatom</name>
    <dbReference type="NCBI Taxonomy" id="1519565"/>
    <lineage>
        <taxon>Eukaryota</taxon>
        <taxon>Sar</taxon>
        <taxon>Stramenopiles</taxon>
        <taxon>Ochrophyta</taxon>
        <taxon>Bacillariophyta</taxon>
        <taxon>Bacillariophyceae</taxon>
        <taxon>Bacillariophycidae</taxon>
        <taxon>Naviculales</taxon>
        <taxon>Naviculaceae</taxon>
        <taxon>Fistulifera</taxon>
    </lineage>
</organism>
<dbReference type="Proteomes" id="UP000198406">
    <property type="component" value="Unassembled WGS sequence"/>
</dbReference>
<feature type="region of interest" description="Disordered" evidence="1">
    <location>
        <begin position="64"/>
        <end position="85"/>
    </location>
</feature>
<dbReference type="EMBL" id="BDSP01000193">
    <property type="protein sequence ID" value="GAX23030.1"/>
    <property type="molecule type" value="Genomic_DNA"/>
</dbReference>
<protein>
    <submittedName>
        <fullName evidence="2">Uncharacterized protein</fullName>
    </submittedName>
</protein>